<evidence type="ECO:0008006" key="4">
    <source>
        <dbReference type="Google" id="ProtNLM"/>
    </source>
</evidence>
<proteinExistence type="predicted"/>
<feature type="compositionally biased region" description="Basic and acidic residues" evidence="1">
    <location>
        <begin position="40"/>
        <end position="51"/>
    </location>
</feature>
<evidence type="ECO:0000313" key="3">
    <source>
        <dbReference type="Proteomes" id="UP001244552"/>
    </source>
</evidence>
<dbReference type="EMBL" id="JAUSVU010000025">
    <property type="protein sequence ID" value="MDQ0536358.1"/>
    <property type="molecule type" value="Genomic_DNA"/>
</dbReference>
<evidence type="ECO:0000256" key="1">
    <source>
        <dbReference type="SAM" id="MobiDB-lite"/>
    </source>
</evidence>
<sequence length="51" mass="5531">MIFIEVDLPLALPPSKQTICPRGTSSERSGAVGAGGLDDLAPRHDYERYET</sequence>
<name>A0ABU0MT47_9PROT</name>
<keyword evidence="3" id="KW-1185">Reference proteome</keyword>
<feature type="compositionally biased region" description="Polar residues" evidence="1">
    <location>
        <begin position="15"/>
        <end position="28"/>
    </location>
</feature>
<organism evidence="2 3">
    <name type="scientific">Azospirillum picis</name>
    <dbReference type="NCBI Taxonomy" id="488438"/>
    <lineage>
        <taxon>Bacteria</taxon>
        <taxon>Pseudomonadati</taxon>
        <taxon>Pseudomonadota</taxon>
        <taxon>Alphaproteobacteria</taxon>
        <taxon>Rhodospirillales</taxon>
        <taxon>Azospirillaceae</taxon>
        <taxon>Azospirillum</taxon>
    </lineage>
</organism>
<dbReference type="Proteomes" id="UP001244552">
    <property type="component" value="Unassembled WGS sequence"/>
</dbReference>
<protein>
    <recommendedName>
        <fullName evidence="4">Transposase</fullName>
    </recommendedName>
</protein>
<reference evidence="2 3" key="1">
    <citation type="submission" date="2023-07" db="EMBL/GenBank/DDBJ databases">
        <title>Genomic Encyclopedia of Type Strains, Phase IV (KMG-IV): sequencing the most valuable type-strain genomes for metagenomic binning, comparative biology and taxonomic classification.</title>
        <authorList>
            <person name="Goeker M."/>
        </authorList>
    </citation>
    <scope>NUCLEOTIDE SEQUENCE [LARGE SCALE GENOMIC DNA]</scope>
    <source>
        <strain evidence="2 3">DSM 19922</strain>
    </source>
</reference>
<comment type="caution">
    <text evidence="2">The sequence shown here is derived from an EMBL/GenBank/DDBJ whole genome shotgun (WGS) entry which is preliminary data.</text>
</comment>
<accession>A0ABU0MT47</accession>
<dbReference type="RefSeq" id="WP_209989064.1">
    <property type="nucleotide sequence ID" value="NZ_JAGINO010000026.1"/>
</dbReference>
<gene>
    <name evidence="2" type="ORF">QO018_005254</name>
</gene>
<feature type="region of interest" description="Disordered" evidence="1">
    <location>
        <begin position="15"/>
        <end position="51"/>
    </location>
</feature>
<evidence type="ECO:0000313" key="2">
    <source>
        <dbReference type="EMBL" id="MDQ0536358.1"/>
    </source>
</evidence>